<proteinExistence type="predicted"/>
<evidence type="ECO:0000313" key="2">
    <source>
        <dbReference type="Proteomes" id="UP000827872"/>
    </source>
</evidence>
<reference evidence="1" key="1">
    <citation type="submission" date="2021-08" db="EMBL/GenBank/DDBJ databases">
        <title>The first chromosome-level gecko genome reveals the dynamic sex chromosomes of Neotropical dwarf geckos (Sphaerodactylidae: Sphaerodactylus).</title>
        <authorList>
            <person name="Pinto B.J."/>
            <person name="Keating S.E."/>
            <person name="Gamble T."/>
        </authorList>
    </citation>
    <scope>NUCLEOTIDE SEQUENCE</scope>
    <source>
        <strain evidence="1">TG3544</strain>
    </source>
</reference>
<dbReference type="EMBL" id="CM037619">
    <property type="protein sequence ID" value="KAH8007139.1"/>
    <property type="molecule type" value="Genomic_DNA"/>
</dbReference>
<evidence type="ECO:0000313" key="1">
    <source>
        <dbReference type="EMBL" id="KAH8007139.1"/>
    </source>
</evidence>
<name>A0ACB8FPZ3_9SAUR</name>
<organism evidence="1 2">
    <name type="scientific">Sphaerodactylus townsendi</name>
    <dbReference type="NCBI Taxonomy" id="933632"/>
    <lineage>
        <taxon>Eukaryota</taxon>
        <taxon>Metazoa</taxon>
        <taxon>Chordata</taxon>
        <taxon>Craniata</taxon>
        <taxon>Vertebrata</taxon>
        <taxon>Euteleostomi</taxon>
        <taxon>Lepidosauria</taxon>
        <taxon>Squamata</taxon>
        <taxon>Bifurcata</taxon>
        <taxon>Gekkota</taxon>
        <taxon>Sphaerodactylidae</taxon>
        <taxon>Sphaerodactylus</taxon>
    </lineage>
</organism>
<protein>
    <submittedName>
        <fullName evidence="1">Uncharacterized protein</fullName>
    </submittedName>
</protein>
<gene>
    <name evidence="1" type="ORF">K3G42_017407</name>
</gene>
<accession>A0ACB8FPZ3</accession>
<comment type="caution">
    <text evidence="1">The sequence shown here is derived from an EMBL/GenBank/DDBJ whole genome shotgun (WGS) entry which is preliminary data.</text>
</comment>
<keyword evidence="2" id="KW-1185">Reference proteome</keyword>
<dbReference type="Proteomes" id="UP000827872">
    <property type="component" value="Linkage Group LG06"/>
</dbReference>
<sequence length="181" mass="19612">MLLAATPLALIARFAESPAWKSQFCFPSLLQRLVWGAWPSAPFSPRDFAASPARRTPEQRPGDIQLRPARSRGTEQARRADRPSTQPSGPGEPLTPPDLRGGKREQRHNSPARVRAAVGTPLPGRPWQKSSRRRGPICGARGAMNDPMQALAQQEAPGPSAALPLLNSRLPERPFPAAAVL</sequence>